<evidence type="ECO:0000256" key="6">
    <source>
        <dbReference type="ARBA" id="ARBA00022741"/>
    </source>
</evidence>
<comment type="caution">
    <text evidence="15">The sequence shown here is derived from an EMBL/GenBank/DDBJ whole genome shotgun (WGS) entry which is preliminary data.</text>
</comment>
<keyword evidence="5" id="KW-0677">Repeat</keyword>
<comment type="subcellular location">
    <subcellularLocation>
        <location evidence="1">Cytoplasm</location>
        <location evidence="1">Cytoskeleton</location>
        <location evidence="1">Cilium axoneme</location>
    </subcellularLocation>
</comment>
<feature type="non-terminal residue" evidence="15">
    <location>
        <position position="624"/>
    </location>
</feature>
<keyword evidence="4" id="KW-0493">Microtubule</keyword>
<evidence type="ECO:0000259" key="14">
    <source>
        <dbReference type="Pfam" id="PF08393"/>
    </source>
</evidence>
<comment type="similarity">
    <text evidence="2">Belongs to the dynein heavy chain family.</text>
</comment>
<dbReference type="PANTHER" id="PTHR45703:SF36">
    <property type="entry name" value="DYNEIN HEAVY CHAIN, CYTOPLASMIC"/>
    <property type="match status" value="1"/>
</dbReference>
<dbReference type="OrthoDB" id="64868at2759"/>
<dbReference type="Pfam" id="PF08393">
    <property type="entry name" value="DHC_N2"/>
    <property type="match status" value="1"/>
</dbReference>
<dbReference type="EMBL" id="BDIP01003101">
    <property type="protein sequence ID" value="GIQ87273.1"/>
    <property type="molecule type" value="Genomic_DNA"/>
</dbReference>
<keyword evidence="7" id="KW-0067">ATP-binding</keyword>
<evidence type="ECO:0000256" key="2">
    <source>
        <dbReference type="ARBA" id="ARBA00008887"/>
    </source>
</evidence>
<proteinExistence type="inferred from homology"/>
<dbReference type="PANTHER" id="PTHR45703">
    <property type="entry name" value="DYNEIN HEAVY CHAIN"/>
    <property type="match status" value="1"/>
</dbReference>
<keyword evidence="8" id="KW-0243">Dynein</keyword>
<keyword evidence="3" id="KW-0963">Cytoplasm</keyword>
<evidence type="ECO:0000256" key="9">
    <source>
        <dbReference type="ARBA" id="ARBA00023054"/>
    </source>
</evidence>
<dbReference type="FunFam" id="1.10.287.2620:FF:000002">
    <property type="entry name" value="Dynein heavy chain 2, axonemal"/>
    <property type="match status" value="1"/>
</dbReference>
<keyword evidence="10" id="KW-0969">Cilium</keyword>
<keyword evidence="9" id="KW-0175">Coiled coil</keyword>
<dbReference type="GO" id="GO:0005930">
    <property type="term" value="C:axoneme"/>
    <property type="evidence" value="ECO:0007669"/>
    <property type="project" value="UniProtKB-SubCell"/>
</dbReference>
<evidence type="ECO:0000313" key="16">
    <source>
        <dbReference type="Proteomes" id="UP000265618"/>
    </source>
</evidence>
<keyword evidence="13" id="KW-0966">Cell projection</keyword>
<dbReference type="Gene3D" id="3.20.180.20">
    <property type="entry name" value="Dynein heavy chain, N-terminal domain 2"/>
    <property type="match status" value="1"/>
</dbReference>
<dbReference type="InterPro" id="IPR042228">
    <property type="entry name" value="Dynein_linker_3"/>
</dbReference>
<dbReference type="FunFam" id="1.20.140.100:FF:000001">
    <property type="entry name" value="dynein heavy chain 17, axonemal"/>
    <property type="match status" value="1"/>
</dbReference>
<evidence type="ECO:0000256" key="10">
    <source>
        <dbReference type="ARBA" id="ARBA00023069"/>
    </source>
</evidence>
<accession>A0A9K3D1E8</accession>
<dbReference type="FunFam" id="3.20.180.20:FF:000001">
    <property type="entry name" value="Dynein axonemal heavy chain 5"/>
    <property type="match status" value="1"/>
</dbReference>
<protein>
    <submittedName>
        <fullName evidence="15">Dynein heavy chain</fullName>
    </submittedName>
</protein>
<dbReference type="Proteomes" id="UP000265618">
    <property type="component" value="Unassembled WGS sequence"/>
</dbReference>
<evidence type="ECO:0000256" key="5">
    <source>
        <dbReference type="ARBA" id="ARBA00022737"/>
    </source>
</evidence>
<gene>
    <name evidence="15" type="ORF">KIPB_009277</name>
</gene>
<dbReference type="AlphaFoldDB" id="A0A9K3D1E8"/>
<organism evidence="15 16">
    <name type="scientific">Kipferlia bialata</name>
    <dbReference type="NCBI Taxonomy" id="797122"/>
    <lineage>
        <taxon>Eukaryota</taxon>
        <taxon>Metamonada</taxon>
        <taxon>Carpediemonas-like organisms</taxon>
        <taxon>Kipferlia</taxon>
    </lineage>
</organism>
<evidence type="ECO:0000256" key="12">
    <source>
        <dbReference type="ARBA" id="ARBA00023212"/>
    </source>
</evidence>
<evidence type="ECO:0000256" key="3">
    <source>
        <dbReference type="ARBA" id="ARBA00022490"/>
    </source>
</evidence>
<evidence type="ECO:0000256" key="1">
    <source>
        <dbReference type="ARBA" id="ARBA00004430"/>
    </source>
</evidence>
<reference evidence="15 16" key="1">
    <citation type="journal article" date="2018" name="PLoS ONE">
        <title>The draft genome of Kipferlia bialata reveals reductive genome evolution in fornicate parasites.</title>
        <authorList>
            <person name="Tanifuji G."/>
            <person name="Takabayashi S."/>
            <person name="Kume K."/>
            <person name="Takagi M."/>
            <person name="Nakayama T."/>
            <person name="Kamikawa R."/>
            <person name="Inagaki Y."/>
            <person name="Hashimoto T."/>
        </authorList>
    </citation>
    <scope>NUCLEOTIDE SEQUENCE [LARGE SCALE GENOMIC DNA]</scope>
    <source>
        <strain evidence="15">NY0173</strain>
    </source>
</reference>
<sequence>DFDRVQTAYDILVDHGYTMPTPDTWTREALKPSAYSPAVAKCLKEIDLGTSAASLQALLDMTPVLEKGPALSEVIVCEAEHEAVNNLIHRWAAVKALSDLVAETLTDIKTQFQGVTQQDAVDYKASIDAFAEDYAANGVDAYLNGVDRAVDIPEAARVRPTYESKLRKLLEENQRIRLAQRLLGLPEERFPALIAAERSMGRATAVLDVYHAIEQRFSSWKEILFVELNPTDLETGCDQLGLLLKKLPKDLHEYAGFAAVKKVLADFRESIPLFQDLTSEGLRPRHWSEIAAITGGELEHQEGLTLGALMELRLFRFVEKISEITGAASKELNIEKQLSTINDGWDAARLPVAKYRDKMYILNSLEEIMQRLEDNSMNLQSMAASRFVRPFAEDVRLWEKRLSLISDVLDAWMGAQRQWLYLEGIFVGSEDIRLQLPEEAKAFDTINRDFVKLMRDTAQNTQVLSACQQPGRLSMLNTLIARMNKCQMSLTNYLYSKRSAFPRFYFISDDELLAVLGHASNPLSVQEHIIKMYDNASKLEFVKDQEVSGIVSGEGELLPLKTRVAVQGPIEAWMSDVEQGMKTTLRVLCKEGVFEYGQSSRVEWLKTHIGMVTLVGSQIWWTWQ</sequence>
<keyword evidence="6" id="KW-0547">Nucleotide-binding</keyword>
<evidence type="ECO:0000256" key="7">
    <source>
        <dbReference type="ARBA" id="ARBA00022840"/>
    </source>
</evidence>
<evidence type="ECO:0000256" key="8">
    <source>
        <dbReference type="ARBA" id="ARBA00023017"/>
    </source>
</evidence>
<dbReference type="InterPro" id="IPR013602">
    <property type="entry name" value="Dynein_heavy_linker"/>
</dbReference>
<feature type="domain" description="Dynein heavy chain linker" evidence="14">
    <location>
        <begin position="203"/>
        <end position="591"/>
    </location>
</feature>
<evidence type="ECO:0000256" key="13">
    <source>
        <dbReference type="ARBA" id="ARBA00023273"/>
    </source>
</evidence>
<dbReference type="GO" id="GO:0030286">
    <property type="term" value="C:dynein complex"/>
    <property type="evidence" value="ECO:0007669"/>
    <property type="project" value="UniProtKB-KW"/>
</dbReference>
<dbReference type="Gene3D" id="1.10.287.2620">
    <property type="match status" value="1"/>
</dbReference>
<dbReference type="GO" id="GO:0051959">
    <property type="term" value="F:dynein light intermediate chain binding"/>
    <property type="evidence" value="ECO:0007669"/>
    <property type="project" value="InterPro"/>
</dbReference>
<dbReference type="GO" id="GO:0007018">
    <property type="term" value="P:microtubule-based movement"/>
    <property type="evidence" value="ECO:0007669"/>
    <property type="project" value="InterPro"/>
</dbReference>
<keyword evidence="16" id="KW-1185">Reference proteome</keyword>
<dbReference type="InterPro" id="IPR026983">
    <property type="entry name" value="DHC"/>
</dbReference>
<dbReference type="GO" id="GO:0045505">
    <property type="term" value="F:dynein intermediate chain binding"/>
    <property type="evidence" value="ECO:0007669"/>
    <property type="project" value="InterPro"/>
</dbReference>
<keyword evidence="11" id="KW-0505">Motor protein</keyword>
<name>A0A9K3D1E8_9EUKA</name>
<evidence type="ECO:0000256" key="4">
    <source>
        <dbReference type="ARBA" id="ARBA00022701"/>
    </source>
</evidence>
<feature type="non-terminal residue" evidence="15">
    <location>
        <position position="1"/>
    </location>
</feature>
<dbReference type="GO" id="GO:0005524">
    <property type="term" value="F:ATP binding"/>
    <property type="evidence" value="ECO:0007669"/>
    <property type="project" value="UniProtKB-KW"/>
</dbReference>
<evidence type="ECO:0000256" key="11">
    <source>
        <dbReference type="ARBA" id="ARBA00023175"/>
    </source>
</evidence>
<keyword evidence="12" id="KW-0206">Cytoskeleton</keyword>
<evidence type="ECO:0000313" key="15">
    <source>
        <dbReference type="EMBL" id="GIQ87273.1"/>
    </source>
</evidence>
<dbReference type="Gene3D" id="1.20.140.100">
    <property type="entry name" value="Dynein heavy chain, N-terminal domain 2"/>
    <property type="match status" value="1"/>
</dbReference>
<dbReference type="InterPro" id="IPR042222">
    <property type="entry name" value="Dynein_2_N"/>
</dbReference>
<dbReference type="GO" id="GO:0005874">
    <property type="term" value="C:microtubule"/>
    <property type="evidence" value="ECO:0007669"/>
    <property type="project" value="UniProtKB-KW"/>
</dbReference>